<keyword evidence="6 11" id="KW-0694">RNA-binding</keyword>
<dbReference type="AlphaFoldDB" id="A0A316DFX6"/>
<keyword evidence="4 10" id="KW-0547">Nucleotide-binding</keyword>
<dbReference type="OrthoDB" id="9804243at2"/>
<evidence type="ECO:0000256" key="7">
    <source>
        <dbReference type="ARBA" id="ARBA00022917"/>
    </source>
</evidence>
<dbReference type="PANTHER" id="PTHR11766:SF1">
    <property type="entry name" value="TYROSINE--TRNA LIGASE"/>
    <property type="match status" value="1"/>
</dbReference>
<feature type="domain" description="RNA-binding S4" evidence="12">
    <location>
        <begin position="369"/>
        <end position="431"/>
    </location>
</feature>
<dbReference type="GO" id="GO:0005829">
    <property type="term" value="C:cytosol"/>
    <property type="evidence" value="ECO:0007669"/>
    <property type="project" value="TreeGrafter"/>
</dbReference>
<dbReference type="InterPro" id="IPR014729">
    <property type="entry name" value="Rossmann-like_a/b/a_fold"/>
</dbReference>
<keyword evidence="3 10" id="KW-0436">Ligase</keyword>
<dbReference type="PROSITE" id="PS50889">
    <property type="entry name" value="S4"/>
    <property type="match status" value="1"/>
</dbReference>
<keyword evidence="2 10" id="KW-0963">Cytoplasm</keyword>
<evidence type="ECO:0000256" key="4">
    <source>
        <dbReference type="ARBA" id="ARBA00022741"/>
    </source>
</evidence>
<dbReference type="HAMAP" id="MF_02007">
    <property type="entry name" value="Tyr_tRNA_synth_type2"/>
    <property type="match status" value="1"/>
</dbReference>
<comment type="caution">
    <text evidence="10">Lacks conserved residue(s) required for the propagation of feature annotation.</text>
</comment>
<dbReference type="InterPro" id="IPR002942">
    <property type="entry name" value="S4_RNA-bd"/>
</dbReference>
<dbReference type="PRINTS" id="PR01040">
    <property type="entry name" value="TRNASYNTHTYR"/>
</dbReference>
<comment type="function">
    <text evidence="10">Catalyzes the attachment of tyrosine to tRNA(Tyr) in a two-step reaction: tyrosine is first activated by ATP to form Tyr-AMP and then transferred to the acceptor end of tRNA(Tyr).</text>
</comment>
<dbReference type="Gene3D" id="1.10.240.10">
    <property type="entry name" value="Tyrosyl-Transfer RNA Synthetase"/>
    <property type="match status" value="1"/>
</dbReference>
<organism evidence="13 14">
    <name type="scientific">Tumebacillus permanentifrigoris</name>
    <dbReference type="NCBI Taxonomy" id="378543"/>
    <lineage>
        <taxon>Bacteria</taxon>
        <taxon>Bacillati</taxon>
        <taxon>Bacillota</taxon>
        <taxon>Bacilli</taxon>
        <taxon>Bacillales</taxon>
        <taxon>Alicyclobacillaceae</taxon>
        <taxon>Tumebacillus</taxon>
    </lineage>
</organism>
<dbReference type="InterPro" id="IPR036986">
    <property type="entry name" value="S4_RNA-bd_sf"/>
</dbReference>
<keyword evidence="5 10" id="KW-0067">ATP-binding</keyword>
<dbReference type="InterPro" id="IPR002305">
    <property type="entry name" value="aa-tRNA-synth_Ic"/>
</dbReference>
<dbReference type="Gene3D" id="3.10.290.10">
    <property type="entry name" value="RNA-binding S4 domain"/>
    <property type="match status" value="1"/>
</dbReference>
<evidence type="ECO:0000259" key="12">
    <source>
        <dbReference type="SMART" id="SM00363"/>
    </source>
</evidence>
<dbReference type="Pfam" id="PF00579">
    <property type="entry name" value="tRNA-synt_1b"/>
    <property type="match status" value="1"/>
</dbReference>
<accession>A0A316DFX6</accession>
<dbReference type="GO" id="GO:0003723">
    <property type="term" value="F:RNA binding"/>
    <property type="evidence" value="ECO:0007669"/>
    <property type="project" value="UniProtKB-KW"/>
</dbReference>
<keyword evidence="7 10" id="KW-0648">Protein biosynthesis</keyword>
<dbReference type="InterPro" id="IPR024088">
    <property type="entry name" value="Tyr-tRNA-ligase_bac-type"/>
</dbReference>
<comment type="caution">
    <text evidence="13">The sequence shown here is derived from an EMBL/GenBank/DDBJ whole genome shotgun (WGS) entry which is preliminary data.</text>
</comment>
<dbReference type="InterPro" id="IPR054608">
    <property type="entry name" value="SYY-like_C"/>
</dbReference>
<evidence type="ECO:0000256" key="3">
    <source>
        <dbReference type="ARBA" id="ARBA00022598"/>
    </source>
</evidence>
<keyword evidence="14" id="KW-1185">Reference proteome</keyword>
<dbReference type="CDD" id="cd00805">
    <property type="entry name" value="TyrRS_core"/>
    <property type="match status" value="1"/>
</dbReference>
<dbReference type="FunFam" id="3.40.50.620:FF:000061">
    <property type="entry name" value="Tyrosine--tRNA ligase"/>
    <property type="match status" value="1"/>
</dbReference>
<evidence type="ECO:0000313" key="13">
    <source>
        <dbReference type="EMBL" id="PWK16556.1"/>
    </source>
</evidence>
<dbReference type="FunFam" id="1.10.240.10:FF:000006">
    <property type="entry name" value="Tyrosine--tRNA ligase"/>
    <property type="match status" value="1"/>
</dbReference>
<evidence type="ECO:0000256" key="2">
    <source>
        <dbReference type="ARBA" id="ARBA00022490"/>
    </source>
</evidence>
<evidence type="ECO:0000256" key="10">
    <source>
        <dbReference type="HAMAP-Rule" id="MF_02007"/>
    </source>
</evidence>
<dbReference type="GO" id="GO:0005524">
    <property type="term" value="F:ATP binding"/>
    <property type="evidence" value="ECO:0007669"/>
    <property type="project" value="UniProtKB-UniRule"/>
</dbReference>
<evidence type="ECO:0000256" key="1">
    <source>
        <dbReference type="ARBA" id="ARBA00011738"/>
    </source>
</evidence>
<evidence type="ECO:0000256" key="8">
    <source>
        <dbReference type="ARBA" id="ARBA00023146"/>
    </source>
</evidence>
<dbReference type="SUPFAM" id="SSF55174">
    <property type="entry name" value="Alpha-L RNA-binding motif"/>
    <property type="match status" value="1"/>
</dbReference>
<name>A0A316DFX6_9BACL</name>
<dbReference type="EC" id="6.1.1.1" evidence="10"/>
<dbReference type="PANTHER" id="PTHR11766">
    <property type="entry name" value="TYROSYL-TRNA SYNTHETASE"/>
    <property type="match status" value="1"/>
</dbReference>
<evidence type="ECO:0000256" key="5">
    <source>
        <dbReference type="ARBA" id="ARBA00022840"/>
    </source>
</evidence>
<proteinExistence type="inferred from homology"/>
<dbReference type="InterPro" id="IPR024108">
    <property type="entry name" value="Tyr-tRNA-ligase_bac_2"/>
</dbReference>
<comment type="subunit">
    <text evidence="1 10">Homodimer.</text>
</comment>
<dbReference type="SMART" id="SM00363">
    <property type="entry name" value="S4"/>
    <property type="match status" value="1"/>
</dbReference>
<dbReference type="NCBIfam" id="TIGR00234">
    <property type="entry name" value="tyrS"/>
    <property type="match status" value="1"/>
</dbReference>
<feature type="short sequence motif" description="'HIGH' region" evidence="10">
    <location>
        <begin position="73"/>
        <end position="82"/>
    </location>
</feature>
<evidence type="ECO:0000313" key="14">
    <source>
        <dbReference type="Proteomes" id="UP000245634"/>
    </source>
</evidence>
<dbReference type="SUPFAM" id="SSF52374">
    <property type="entry name" value="Nucleotidylyl transferase"/>
    <property type="match status" value="1"/>
</dbReference>
<evidence type="ECO:0000256" key="6">
    <source>
        <dbReference type="ARBA" id="ARBA00022884"/>
    </source>
</evidence>
<evidence type="ECO:0000256" key="11">
    <source>
        <dbReference type="PROSITE-ProRule" id="PRU00182"/>
    </source>
</evidence>
<gene>
    <name evidence="10" type="primary">tyrS</name>
    <name evidence="13" type="ORF">C7459_101422</name>
</gene>
<dbReference type="Gene3D" id="3.40.50.620">
    <property type="entry name" value="HUPs"/>
    <property type="match status" value="1"/>
</dbReference>
<evidence type="ECO:0000256" key="9">
    <source>
        <dbReference type="ARBA" id="ARBA00048248"/>
    </source>
</evidence>
<dbReference type="Proteomes" id="UP000245634">
    <property type="component" value="Unassembled WGS sequence"/>
</dbReference>
<dbReference type="GO" id="GO:0004831">
    <property type="term" value="F:tyrosine-tRNA ligase activity"/>
    <property type="evidence" value="ECO:0007669"/>
    <property type="project" value="UniProtKB-UniRule"/>
</dbReference>
<comment type="similarity">
    <text evidence="10">Belongs to the class-I aminoacyl-tRNA synthetase family. TyrS type 2 subfamily.</text>
</comment>
<dbReference type="CDD" id="cd00165">
    <property type="entry name" value="S4"/>
    <property type="match status" value="1"/>
</dbReference>
<sequence length="431" mass="48202">MLLCDYEIIRSNEVDIVAEEVKKDPAVEAEVARQMEVLTRGAAEVIPVEDLEAKVRKSIKTGKQLTVKLGIDPTGSDLTLGHTVVLQKLRQFQNMGHKVQLLIGDFTGMIGDPTDRTEARKQLTREEVLANAATFKEQAFKVLDADPAKIEVMYNSDWLSAMNFADVLELASKMTVARMLERDDFKKRYEGNLPISLHEFMYPLMQGYDSVAMKCDVEIGGTDQKFNVLMGRTLQKEDGQEPQVVITMPLLVGLDGVKKMGKSAGNYIGVTEEPNDQYGKTMSIPDHLIATYFELVTDVTVEELGEIKKGLEAQTLHPRDAKMLLGRTIVTKYHGEAAALEAENYFKTVFQNREIPEDIPEYEVEPGEKWVVALLTELKLAPSNGEARRLIQQGGLKINSEKVEDPQFQLVPADGMIIQAGKRKFAKLKLK</sequence>
<reference evidence="13 14" key="1">
    <citation type="submission" date="2018-05" db="EMBL/GenBank/DDBJ databases">
        <title>Genomic Encyclopedia of Type Strains, Phase IV (KMG-IV): sequencing the most valuable type-strain genomes for metagenomic binning, comparative biology and taxonomic classification.</title>
        <authorList>
            <person name="Goeker M."/>
        </authorList>
    </citation>
    <scope>NUCLEOTIDE SEQUENCE [LARGE SCALE GENOMIC DNA]</scope>
    <source>
        <strain evidence="13 14">DSM 18773</strain>
    </source>
</reference>
<feature type="binding site" evidence="10">
    <location>
        <position position="262"/>
    </location>
    <ligand>
        <name>ATP</name>
        <dbReference type="ChEBI" id="CHEBI:30616"/>
    </ligand>
</feature>
<dbReference type="FunFam" id="3.10.290.10:FF:000022">
    <property type="entry name" value="Tyrosine--tRNA ligase"/>
    <property type="match status" value="1"/>
</dbReference>
<dbReference type="GO" id="GO:0006437">
    <property type="term" value="P:tyrosyl-tRNA aminoacylation"/>
    <property type="evidence" value="ECO:0007669"/>
    <property type="project" value="UniProtKB-UniRule"/>
</dbReference>
<protein>
    <recommendedName>
        <fullName evidence="10">Tyrosine--tRNA ligase</fullName>
        <ecNumber evidence="10">6.1.1.1</ecNumber>
    </recommendedName>
    <alternativeName>
        <fullName evidence="10">Tyrosyl-tRNA synthetase</fullName>
        <shortName evidence="10">TyrRS</shortName>
    </alternativeName>
</protein>
<comment type="subcellular location">
    <subcellularLocation>
        <location evidence="10">Cytoplasm</location>
    </subcellularLocation>
</comment>
<dbReference type="EMBL" id="QGGL01000001">
    <property type="protein sequence ID" value="PWK16556.1"/>
    <property type="molecule type" value="Genomic_DNA"/>
</dbReference>
<comment type="catalytic activity">
    <reaction evidence="9 10">
        <text>tRNA(Tyr) + L-tyrosine + ATP = L-tyrosyl-tRNA(Tyr) + AMP + diphosphate + H(+)</text>
        <dbReference type="Rhea" id="RHEA:10220"/>
        <dbReference type="Rhea" id="RHEA-COMP:9706"/>
        <dbReference type="Rhea" id="RHEA-COMP:9707"/>
        <dbReference type="ChEBI" id="CHEBI:15378"/>
        <dbReference type="ChEBI" id="CHEBI:30616"/>
        <dbReference type="ChEBI" id="CHEBI:33019"/>
        <dbReference type="ChEBI" id="CHEBI:58315"/>
        <dbReference type="ChEBI" id="CHEBI:78442"/>
        <dbReference type="ChEBI" id="CHEBI:78536"/>
        <dbReference type="ChEBI" id="CHEBI:456215"/>
        <dbReference type="EC" id="6.1.1.1"/>
    </reaction>
</comment>
<dbReference type="InterPro" id="IPR002307">
    <property type="entry name" value="Tyr-tRNA-ligase"/>
</dbReference>
<keyword evidence="8 10" id="KW-0030">Aminoacyl-tRNA synthetase</keyword>
<dbReference type="Pfam" id="PF22421">
    <property type="entry name" value="SYY_C-terminal"/>
    <property type="match status" value="1"/>
</dbReference>